<gene>
    <name evidence="1" type="ORF">CBLFYP62_00149</name>
</gene>
<dbReference type="RefSeq" id="WP_156737143.1">
    <property type="nucleotide sequence ID" value="NZ_CACRTU010000034.1"/>
</dbReference>
<evidence type="ECO:0000313" key="1">
    <source>
        <dbReference type="EMBL" id="VYU66566.1"/>
    </source>
</evidence>
<accession>A0A6N3GQ15</accession>
<organism evidence="1">
    <name type="scientific">Clostridium butyricum</name>
    <dbReference type="NCBI Taxonomy" id="1492"/>
    <lineage>
        <taxon>Bacteria</taxon>
        <taxon>Bacillati</taxon>
        <taxon>Bacillota</taxon>
        <taxon>Clostridia</taxon>
        <taxon>Eubacteriales</taxon>
        <taxon>Clostridiaceae</taxon>
        <taxon>Clostridium</taxon>
    </lineage>
</organism>
<dbReference type="EMBL" id="CACRTU010000034">
    <property type="protein sequence ID" value="VYU66566.1"/>
    <property type="molecule type" value="Genomic_DNA"/>
</dbReference>
<sequence>MNNFLINNSTNYTNTNLINIDSTNKITNKSSSDEITTSELSSSIKLDSDKENILNKINANDAFNKTLDETDFSSKEERINLILEYGRITNQMRYQGYNVPDFDLDNSDSKTSSFLPFISEMKEFSKTHFSTGDHLVSSDAFFNFCDKFQENLKKYDCF</sequence>
<dbReference type="AlphaFoldDB" id="A0A6N3GQ15"/>
<protein>
    <submittedName>
        <fullName evidence="1">Uncharacterized protein</fullName>
    </submittedName>
</protein>
<proteinExistence type="predicted"/>
<reference evidence="1" key="1">
    <citation type="submission" date="2019-11" db="EMBL/GenBank/DDBJ databases">
        <authorList>
            <person name="Feng L."/>
        </authorList>
    </citation>
    <scope>NUCLEOTIDE SEQUENCE</scope>
    <source>
        <strain evidence="1">CButyricumLFYP62</strain>
    </source>
</reference>
<name>A0A6N3GQ15_CLOBU</name>